<evidence type="ECO:0000313" key="2">
    <source>
        <dbReference type="Proteomes" id="UP000830768"/>
    </source>
</evidence>
<dbReference type="EMBL" id="CP090031">
    <property type="protein sequence ID" value="UPK91460.1"/>
    <property type="molecule type" value="Genomic_DNA"/>
</dbReference>
<gene>
    <name evidence="1" type="ORF">LCI18_002395</name>
</gene>
<proteinExistence type="predicted"/>
<keyword evidence="2" id="KW-1185">Reference proteome</keyword>
<organism evidence="1 2">
    <name type="scientific">Fusarium solani subsp. cucurbitae</name>
    <name type="common">Neocosmosporum cucurbitae</name>
    <dbReference type="NCBI Taxonomy" id="2747967"/>
    <lineage>
        <taxon>Eukaryota</taxon>
        <taxon>Fungi</taxon>
        <taxon>Dikarya</taxon>
        <taxon>Ascomycota</taxon>
        <taxon>Pezizomycotina</taxon>
        <taxon>Sordariomycetes</taxon>
        <taxon>Hypocreomycetidae</taxon>
        <taxon>Hypocreales</taxon>
        <taxon>Nectriaceae</taxon>
        <taxon>Fusarium</taxon>
        <taxon>Fusarium solani species complex</taxon>
    </lineage>
</organism>
<evidence type="ECO:0000313" key="1">
    <source>
        <dbReference type="EMBL" id="UPK91460.1"/>
    </source>
</evidence>
<reference evidence="1" key="1">
    <citation type="submission" date="2021-11" db="EMBL/GenBank/DDBJ databases">
        <title>Fusarium solani-melongenae Genome sequencing and assembly.</title>
        <authorList>
            <person name="Xie S."/>
            <person name="Huang L."/>
            <person name="Zhang X."/>
        </authorList>
    </citation>
    <scope>NUCLEOTIDE SEQUENCE</scope>
    <source>
        <strain evidence="1">CRI 24-3</strain>
    </source>
</reference>
<sequence length="513" mass="58161">MSDALIDFIAERWLFLIATITSTVFVFFIPTIKRKIALRRLPLVGQGKWDYVTRRMKYITSAEEVYSEGYREFQTGVFRVTNNMESETVVVGPKYLRELSKLPDSTLSSLNAFQELMMVKYTKVEATAPVISHTVKTRLTPSMGRLSGQISDEVRDALTAEFPKCSDWTDLHFSEKLIRVVARVSGRVFVGAELGRSEEYMDHTVNYTMDVMYGAHAVGRMKQWLRPLRASSVPEIKRLNRRLQIAEDFFTPVIQKRIEGAKQSAWEKPDDLLQWLIDMQDAKYGDTTARELSKRQLDISFAAIHTTNGVALNTMYTLAAMPEAQAEIREEIRTILAEGGGEYKLSSVQNMKKLDSFIRESIRCYPIGAVAFRNKTLKTIVLSDGTVLPEGIIVEAPVSAVNKDPSLFDDPETFDHLRFYKLQQKAGAKVAESVTKGQLVTVRLDNLIFGYGKHACPGIFFAVHEIKTILAELLMRFEVKNAGGFEGRYPNLKHAAFFEPDPFRHLLLKEIDS</sequence>
<dbReference type="Proteomes" id="UP000830768">
    <property type="component" value="Chromosome 2"/>
</dbReference>
<name>A0ACD3YRA6_FUSSC</name>
<accession>A0ACD3YRA6</accession>
<protein>
    <submittedName>
        <fullName evidence="1">Uncharacterized protein</fullName>
    </submittedName>
</protein>